<dbReference type="Proteomes" id="UP000078387">
    <property type="component" value="Unassembled WGS sequence"/>
</dbReference>
<comment type="caution">
    <text evidence="1">The sequence shown here is derived from an EMBL/GenBank/DDBJ whole genome shotgun (WGS) entry which is preliminary data.</text>
</comment>
<organism evidence="1 2">
    <name type="scientific">Entamoeba histolytica</name>
    <dbReference type="NCBI Taxonomy" id="5759"/>
    <lineage>
        <taxon>Eukaryota</taxon>
        <taxon>Amoebozoa</taxon>
        <taxon>Evosea</taxon>
        <taxon>Archamoebae</taxon>
        <taxon>Mastigamoebida</taxon>
        <taxon>Entamoebidae</taxon>
        <taxon>Entamoeba</taxon>
    </lineage>
</organism>
<dbReference type="VEuPathDB" id="AmoebaDB:EHI_000570"/>
<protein>
    <submittedName>
        <fullName evidence="1">Uncharacterized protein</fullName>
    </submittedName>
</protein>
<dbReference type="EMBL" id="BDEQ01000001">
    <property type="protein sequence ID" value="GAT94189.1"/>
    <property type="molecule type" value="Genomic_DNA"/>
</dbReference>
<dbReference type="OMA" id="ENGVINC"/>
<reference evidence="1 2" key="1">
    <citation type="submission" date="2016-05" db="EMBL/GenBank/DDBJ databases">
        <title>First whole genome sequencing of Entamoeba histolytica HM1:IMSS-clone-6.</title>
        <authorList>
            <person name="Mukherjee Avik.K."/>
            <person name="Izumyama S."/>
            <person name="Nakada-Tsukui K."/>
            <person name="Nozaki T."/>
        </authorList>
    </citation>
    <scope>NUCLEOTIDE SEQUENCE [LARGE SCALE GENOMIC DNA]</scope>
    <source>
        <strain evidence="1 2">HM1:IMSS clone 6</strain>
    </source>
</reference>
<dbReference type="VEuPathDB" id="AmoebaDB:EHI5A_099440"/>
<sequence>MSEQQHLTLKQFKQQLKIIMKPIKQLITNLINNPMDSISMKIENNVYLIDGRPISIEGNEQIIEIEDGCLVSILSNGFWDTVVLHIKNGEITVDTAGKEGAPTLIYPDSIVYYINDGIVNCCYVMAVNREITLFPTIKYNLRETMIKIQDMAINQFTKTLENQLEELITKIKVLKKMINENIDDIIEDEMNDLILTFEDAITLLPNRKFNNQYYTPEYIVDFFLKGIESIQYYERCI</sequence>
<evidence type="ECO:0000313" key="1">
    <source>
        <dbReference type="EMBL" id="GAT94189.1"/>
    </source>
</evidence>
<gene>
    <name evidence="1" type="ORF">CL6EHI_000570</name>
</gene>
<name>A0A5K1VRX4_ENTHI</name>
<dbReference type="VEuPathDB" id="AmoebaDB:KM1_124380"/>
<accession>A0A5K1VRX4</accession>
<dbReference type="AlphaFoldDB" id="A0A5K1VRX4"/>
<proteinExistence type="predicted"/>
<dbReference type="VEuPathDB" id="AmoebaDB:EHI7A_065510"/>
<evidence type="ECO:0000313" key="2">
    <source>
        <dbReference type="Proteomes" id="UP000078387"/>
    </source>
</evidence>
<dbReference type="VEuPathDB" id="AmoebaDB:EHI8A_068030"/>